<dbReference type="InterPro" id="IPR016187">
    <property type="entry name" value="CTDL_fold"/>
</dbReference>
<dbReference type="Pfam" id="PF08308">
    <property type="entry name" value="PEGA"/>
    <property type="match status" value="3"/>
</dbReference>
<organism evidence="3">
    <name type="scientific">Caldithrix abyssi</name>
    <dbReference type="NCBI Taxonomy" id="187145"/>
    <lineage>
        <taxon>Bacteria</taxon>
        <taxon>Pseudomonadati</taxon>
        <taxon>Calditrichota</taxon>
        <taxon>Calditrichia</taxon>
        <taxon>Calditrichales</taxon>
        <taxon>Calditrichaceae</taxon>
        <taxon>Caldithrix</taxon>
    </lineage>
</organism>
<dbReference type="AlphaFoldDB" id="A0A7V5PP47"/>
<dbReference type="InterPro" id="IPR005532">
    <property type="entry name" value="SUMF_dom"/>
</dbReference>
<dbReference type="PANTHER" id="PTHR23150">
    <property type="entry name" value="SULFATASE MODIFYING FACTOR 1, 2"/>
    <property type="match status" value="1"/>
</dbReference>
<dbReference type="PANTHER" id="PTHR23150:SF19">
    <property type="entry name" value="FORMYLGLYCINE-GENERATING ENZYME"/>
    <property type="match status" value="1"/>
</dbReference>
<feature type="domain" description="PEGA" evidence="2">
    <location>
        <begin position="334"/>
        <end position="405"/>
    </location>
</feature>
<protein>
    <submittedName>
        <fullName evidence="3">PEGA domain-containing protein</fullName>
    </submittedName>
</protein>
<name>A0A7V5PP47_CALAY</name>
<dbReference type="SUPFAM" id="SSF56436">
    <property type="entry name" value="C-type lectin-like"/>
    <property type="match status" value="1"/>
</dbReference>
<accession>A0A7V5PP47</accession>
<feature type="domain" description="Sulfatase-modifying factor enzyme-like" evidence="1">
    <location>
        <begin position="431"/>
        <end position="678"/>
    </location>
</feature>
<dbReference type="Gene3D" id="3.90.1580.10">
    <property type="entry name" value="paralog of FGE (formylglycine-generating enzyme)"/>
    <property type="match status" value="1"/>
</dbReference>
<dbReference type="Proteomes" id="UP000886124">
    <property type="component" value="Unassembled WGS sequence"/>
</dbReference>
<dbReference type="InterPro" id="IPR013229">
    <property type="entry name" value="PEGA"/>
</dbReference>
<evidence type="ECO:0000259" key="1">
    <source>
        <dbReference type="Pfam" id="PF03781"/>
    </source>
</evidence>
<dbReference type="InterPro" id="IPR051043">
    <property type="entry name" value="Sulfatase_Mod_Factor_Kinase"/>
</dbReference>
<gene>
    <name evidence="3" type="ORF">ENJ89_05695</name>
</gene>
<dbReference type="GO" id="GO:0120147">
    <property type="term" value="F:formylglycine-generating oxidase activity"/>
    <property type="evidence" value="ECO:0007669"/>
    <property type="project" value="TreeGrafter"/>
</dbReference>
<dbReference type="Gene3D" id="2.60.40.1120">
    <property type="entry name" value="Carboxypeptidase-like, regulatory domain"/>
    <property type="match status" value="1"/>
</dbReference>
<feature type="domain" description="PEGA" evidence="2">
    <location>
        <begin position="134"/>
        <end position="195"/>
    </location>
</feature>
<dbReference type="InterPro" id="IPR042095">
    <property type="entry name" value="SUMF_sf"/>
</dbReference>
<proteinExistence type="predicted"/>
<feature type="domain" description="PEGA" evidence="2">
    <location>
        <begin position="201"/>
        <end position="262"/>
    </location>
</feature>
<comment type="caution">
    <text evidence="3">The sequence shown here is derived from an EMBL/GenBank/DDBJ whole genome shotgun (WGS) entry which is preliminary data.</text>
</comment>
<evidence type="ECO:0000259" key="2">
    <source>
        <dbReference type="Pfam" id="PF08308"/>
    </source>
</evidence>
<evidence type="ECO:0000313" key="3">
    <source>
        <dbReference type="EMBL" id="HHJ52668.1"/>
    </source>
</evidence>
<dbReference type="EMBL" id="DROD01000392">
    <property type="protein sequence ID" value="HHJ52668.1"/>
    <property type="molecule type" value="Genomic_DNA"/>
</dbReference>
<sequence length="680" mass="75883">MKKLTILVFLLGLSIHLYAQLAKMSIVGKPEKSESEIIGRRDVNGRFCAAIKVLSDMEGFTYDAYNGVVGDVEHQAGMDIVYLQPDERVLQIFHTGYEPLKIILSEVGIRLKPKEMWVIRIKGAPKKADMLPVSIVVKPQDASVFIDGKDAGKGPTYNLTPGKHQLRITKAHYKSVAREITVDEKHVLFNFTLEEQEDIPVQIEGEPSGATVYIDGLEFGTTPLAGFYPPGQYTLRIEKKGYLPLEEKIRIAEPAFRKNYRLQENVGFLTINTDPKAKVYINDKLVTGRKRIKLPPMIARVKVVLPKADVLEKQVAIKKDETLTLDMYPKVPTGTVRVAVVPFDAKVELKGDAGEYFSATGLKVFKNIPIGRYQLIVSRNGYQQASETFTLTQGQKLSKTIKLKKPSPGASKTAAAVSGAKKAPAKAEPAGDMVLIHGGTFQMGDVFNEGFAAEKPVHSVTVNDFYMGVHEVTQKEWTAIMGFNPSKYKDPNSPVEWISWFDAVEFCNLKSKKEGLTPCYTFSGPDVICNFDANGYRLPTEAEWEYAAREGGRRVRFGNGQDVADPAQINFNGNANSTAKYFKPGDYRRMPWPVGSFKPNALGLYDMSGNVWEWCWDWYSDNYYQKGESDNPRGPKTGNFKAIRGGSFSDGPEDIRCTNRIYSKPSLKSNGIGFRLVRTR</sequence>
<reference evidence="3" key="1">
    <citation type="journal article" date="2020" name="mSystems">
        <title>Genome- and Community-Level Interaction Insights into Carbon Utilization and Element Cycling Functions of Hydrothermarchaeota in Hydrothermal Sediment.</title>
        <authorList>
            <person name="Zhou Z."/>
            <person name="Liu Y."/>
            <person name="Xu W."/>
            <person name="Pan J."/>
            <person name="Luo Z.H."/>
            <person name="Li M."/>
        </authorList>
    </citation>
    <scope>NUCLEOTIDE SEQUENCE [LARGE SCALE GENOMIC DNA]</scope>
    <source>
        <strain evidence="3">HyVt-527</strain>
    </source>
</reference>
<dbReference type="Pfam" id="PF03781">
    <property type="entry name" value="FGE-sulfatase"/>
    <property type="match status" value="1"/>
</dbReference>